<keyword evidence="2" id="KW-1185">Reference proteome</keyword>
<reference evidence="1 2" key="1">
    <citation type="submission" date="2016-01" db="EMBL/GenBank/DDBJ databases">
        <title>High potential of lignocellulose degradation of a new Verrucomicrobia species.</title>
        <authorList>
            <person name="Wang Y."/>
            <person name="Shi Y."/>
            <person name="Qiu Z."/>
            <person name="Liu S."/>
            <person name="Yang H."/>
        </authorList>
    </citation>
    <scope>NUCLEOTIDE SEQUENCE [LARGE SCALE GENOMIC DNA]</scope>
    <source>
        <strain evidence="1 2">TSB47</strain>
    </source>
</reference>
<dbReference type="InterPro" id="IPR024033">
    <property type="entry name" value="OXTCase_su_AllG_h-dom"/>
</dbReference>
<evidence type="ECO:0000313" key="1">
    <source>
        <dbReference type="EMBL" id="OAM90772.1"/>
    </source>
</evidence>
<gene>
    <name evidence="1" type="ORF">AW736_06185</name>
</gene>
<proteinExistence type="predicted"/>
<sequence>MITNPTLPLSTPVKAVNIGAELFADALRAQGIETVQLQWRPPPPEVLRHQLALTQLLAGSHAKHIAAANVRATETLLAADPWWIDMKPAIEVVPGLKKNMILKSGPPLSWEKSCPTQQNGVVNGILHEGLAASADEATALIRSGKVEVASANDYAIVGPGAGILTPSMIVNVVEDRSTGKRGFCAPFEGPNQGGLCGWGTYSPEIRAFLHELNDTIGPLLSRVLRAEGGIAIRPIITRGVEMGDETHTRQDAEGLILINRLLFLLMKHAPDASPARGACVDFLEKTERFFHPVGMASAMATAQSLKNIPASTVVTALCGNGVEYGIKISALGDRWFTAPSPQLTGMYLASDAKPGDTLPWIGDSSVLESIGLGGFAAAASPAVARLLGRTFAEAVAQSRELAEICLAANRNFLVPALDYTGSPSGIDILKVLSTGILPAIHGGMISRTGLRVGAGVARVPFACFASAFETYVNQPTQSL</sequence>
<name>A0A178ILK1_9BACT</name>
<dbReference type="RefSeq" id="WP_084441938.1">
    <property type="nucleotide sequence ID" value="NZ_CP109796.1"/>
</dbReference>
<dbReference type="Gene3D" id="3.90.1710.10">
    <property type="entry name" value="Enterococcus faecalis V583 domain"/>
    <property type="match status" value="1"/>
</dbReference>
<dbReference type="Gene3D" id="1.10.10.660">
    <property type="entry name" value="conserved protein of unknown function from Enterococcus faecalis V583"/>
    <property type="match status" value="1"/>
</dbReference>
<organism evidence="1 2">
    <name type="scientific">Termitidicoccus mucosus</name>
    <dbReference type="NCBI Taxonomy" id="1184151"/>
    <lineage>
        <taxon>Bacteria</taxon>
        <taxon>Pseudomonadati</taxon>
        <taxon>Verrucomicrobiota</taxon>
        <taxon>Opitutia</taxon>
        <taxon>Opitutales</taxon>
        <taxon>Opitutaceae</taxon>
        <taxon>Termitidicoccus</taxon>
    </lineage>
</organism>
<dbReference type="Gene3D" id="3.90.1700.10">
    <property type="entry name" value="v583 domain like"/>
    <property type="match status" value="1"/>
</dbReference>
<dbReference type="OrthoDB" id="6193532at2"/>
<evidence type="ECO:0000313" key="2">
    <source>
        <dbReference type="Proteomes" id="UP000078486"/>
    </source>
</evidence>
<dbReference type="AlphaFoldDB" id="A0A178ILK1"/>
<protein>
    <recommendedName>
        <fullName evidence="3">DUF1116 domain-containing protein</fullName>
    </recommendedName>
</protein>
<dbReference type="Gene3D" id="3.40.50.720">
    <property type="entry name" value="NAD(P)-binding Rossmann-like Domain"/>
    <property type="match status" value="1"/>
</dbReference>
<dbReference type="EMBL" id="LRRQ01000048">
    <property type="protein sequence ID" value="OAM90772.1"/>
    <property type="molecule type" value="Genomic_DNA"/>
</dbReference>
<dbReference type="STRING" id="1184151.AW736_06185"/>
<comment type="caution">
    <text evidence="1">The sequence shown here is derived from an EMBL/GenBank/DDBJ whole genome shotgun (WGS) entry which is preliminary data.</text>
</comment>
<evidence type="ECO:0008006" key="3">
    <source>
        <dbReference type="Google" id="ProtNLM"/>
    </source>
</evidence>
<dbReference type="InterPro" id="IPR009499">
    <property type="entry name" value="AllG-like"/>
</dbReference>
<dbReference type="Proteomes" id="UP000078486">
    <property type="component" value="Unassembled WGS sequence"/>
</dbReference>
<accession>A0A178ILK1</accession>
<dbReference type="Pfam" id="PF06545">
    <property type="entry name" value="AllG"/>
    <property type="match status" value="1"/>
</dbReference>